<evidence type="ECO:0000313" key="2">
    <source>
        <dbReference type="Proteomes" id="UP001055879"/>
    </source>
</evidence>
<gene>
    <name evidence="1" type="ORF">L6452_44610</name>
</gene>
<accession>A0ACB8XGK4</accession>
<dbReference type="Proteomes" id="UP001055879">
    <property type="component" value="Linkage Group LG18"/>
</dbReference>
<proteinExistence type="predicted"/>
<dbReference type="EMBL" id="CM042064">
    <property type="protein sequence ID" value="KAI3665974.1"/>
    <property type="molecule type" value="Genomic_DNA"/>
</dbReference>
<keyword evidence="2" id="KW-1185">Reference proteome</keyword>
<evidence type="ECO:0000313" key="1">
    <source>
        <dbReference type="EMBL" id="KAI3665974.1"/>
    </source>
</evidence>
<protein>
    <submittedName>
        <fullName evidence="1">Uncharacterized protein</fullName>
    </submittedName>
</protein>
<name>A0ACB8XGK4_ARCLA</name>
<organism evidence="1 2">
    <name type="scientific">Arctium lappa</name>
    <name type="common">Greater burdock</name>
    <name type="synonym">Lappa major</name>
    <dbReference type="NCBI Taxonomy" id="4217"/>
    <lineage>
        <taxon>Eukaryota</taxon>
        <taxon>Viridiplantae</taxon>
        <taxon>Streptophyta</taxon>
        <taxon>Embryophyta</taxon>
        <taxon>Tracheophyta</taxon>
        <taxon>Spermatophyta</taxon>
        <taxon>Magnoliopsida</taxon>
        <taxon>eudicotyledons</taxon>
        <taxon>Gunneridae</taxon>
        <taxon>Pentapetalae</taxon>
        <taxon>asterids</taxon>
        <taxon>campanulids</taxon>
        <taxon>Asterales</taxon>
        <taxon>Asteraceae</taxon>
        <taxon>Carduoideae</taxon>
        <taxon>Cardueae</taxon>
        <taxon>Arctiinae</taxon>
        <taxon>Arctium</taxon>
    </lineage>
</organism>
<sequence>MFQSSKANVFPISRLLFPNISPLLLDSTIYVRVPTLQLTSFVILISPIHFWNDDSSTFLTLYVKLFTSNLRQSI</sequence>
<reference evidence="1 2" key="2">
    <citation type="journal article" date="2022" name="Mol. Ecol. Resour.">
        <title>The genomes of chicory, endive, great burdock and yacon provide insights into Asteraceae paleo-polyploidization history and plant inulin production.</title>
        <authorList>
            <person name="Fan W."/>
            <person name="Wang S."/>
            <person name="Wang H."/>
            <person name="Wang A."/>
            <person name="Jiang F."/>
            <person name="Liu H."/>
            <person name="Zhao H."/>
            <person name="Xu D."/>
            <person name="Zhang Y."/>
        </authorList>
    </citation>
    <scope>NUCLEOTIDE SEQUENCE [LARGE SCALE GENOMIC DNA]</scope>
    <source>
        <strain evidence="2">cv. Niubang</strain>
    </source>
</reference>
<comment type="caution">
    <text evidence="1">The sequence shown here is derived from an EMBL/GenBank/DDBJ whole genome shotgun (WGS) entry which is preliminary data.</text>
</comment>
<reference evidence="2" key="1">
    <citation type="journal article" date="2022" name="Mol. Ecol. Resour.">
        <title>The genomes of chicory, endive, great burdock and yacon provide insights into Asteraceae palaeo-polyploidization history and plant inulin production.</title>
        <authorList>
            <person name="Fan W."/>
            <person name="Wang S."/>
            <person name="Wang H."/>
            <person name="Wang A."/>
            <person name="Jiang F."/>
            <person name="Liu H."/>
            <person name="Zhao H."/>
            <person name="Xu D."/>
            <person name="Zhang Y."/>
        </authorList>
    </citation>
    <scope>NUCLEOTIDE SEQUENCE [LARGE SCALE GENOMIC DNA]</scope>
    <source>
        <strain evidence="2">cv. Niubang</strain>
    </source>
</reference>